<organism evidence="2 3">
    <name type="scientific">Desulfamplus magnetovallimortis</name>
    <dbReference type="NCBI Taxonomy" id="1246637"/>
    <lineage>
        <taxon>Bacteria</taxon>
        <taxon>Pseudomonadati</taxon>
        <taxon>Thermodesulfobacteriota</taxon>
        <taxon>Desulfobacteria</taxon>
        <taxon>Desulfobacterales</taxon>
        <taxon>Desulfobacteraceae</taxon>
        <taxon>Desulfamplus</taxon>
    </lineage>
</organism>
<feature type="transmembrane region" description="Helical" evidence="1">
    <location>
        <begin position="15"/>
        <end position="35"/>
    </location>
</feature>
<evidence type="ECO:0000313" key="2">
    <source>
        <dbReference type="EMBL" id="SLM32904.1"/>
    </source>
</evidence>
<name>A0A1W1HKA2_9BACT</name>
<keyword evidence="1" id="KW-0812">Transmembrane</keyword>
<evidence type="ECO:0000256" key="1">
    <source>
        <dbReference type="SAM" id="Phobius"/>
    </source>
</evidence>
<keyword evidence="3" id="KW-1185">Reference proteome</keyword>
<reference evidence="2 3" key="1">
    <citation type="submission" date="2017-03" db="EMBL/GenBank/DDBJ databases">
        <authorList>
            <person name="Afonso C.L."/>
            <person name="Miller P.J."/>
            <person name="Scott M.A."/>
            <person name="Spackman E."/>
            <person name="Goraichik I."/>
            <person name="Dimitrov K.M."/>
            <person name="Suarez D.L."/>
            <person name="Swayne D.E."/>
        </authorList>
    </citation>
    <scope>NUCLEOTIDE SEQUENCE [LARGE SCALE GENOMIC DNA]</scope>
    <source>
        <strain evidence="2">PRJEB14757</strain>
    </source>
</reference>
<keyword evidence="1" id="KW-0472">Membrane</keyword>
<dbReference type="Proteomes" id="UP000191931">
    <property type="component" value="Unassembled WGS sequence"/>
</dbReference>
<evidence type="ECO:0000313" key="3">
    <source>
        <dbReference type="Proteomes" id="UP000191931"/>
    </source>
</evidence>
<dbReference type="AlphaFoldDB" id="A0A1W1HKA2"/>
<dbReference type="EMBL" id="FWEV01000327">
    <property type="protein sequence ID" value="SLM32904.1"/>
    <property type="molecule type" value="Genomic_DNA"/>
</dbReference>
<accession>A0A1W1HKA2</accession>
<proteinExistence type="predicted"/>
<protein>
    <submittedName>
        <fullName evidence="2">Uncharacterized protein</fullName>
    </submittedName>
</protein>
<sequence>MSEFSMMTGHVPWPIAYGSLMLTMGFLVGFTYIGLRVYEKRKNRIRAQSKGCSYTVGSHERGMSMGSPGGGWRIRNDDFWHNRE</sequence>
<keyword evidence="1" id="KW-1133">Transmembrane helix</keyword>
<gene>
    <name evidence="2" type="ORF">MTBBW1_810002</name>
</gene>
<dbReference type="STRING" id="1246637.MTBBW1_810002"/>